<dbReference type="FunFam" id="1.10.10.10:FF:000479">
    <property type="entry name" value="Predicted protein"/>
    <property type="match status" value="1"/>
</dbReference>
<dbReference type="SUPFAM" id="SSF46785">
    <property type="entry name" value="Winged helix' DNA-binding domain"/>
    <property type="match status" value="1"/>
</dbReference>
<keyword evidence="2 7" id="KW-0238">DNA-binding</keyword>
<dbReference type="InParanoid" id="A0A1E7FSE0"/>
<dbReference type="InterPro" id="IPR000232">
    <property type="entry name" value="HSF_DNA-bd"/>
</dbReference>
<evidence type="ECO:0000313" key="7">
    <source>
        <dbReference type="EMBL" id="OEU21027.1"/>
    </source>
</evidence>
<dbReference type="Proteomes" id="UP000095751">
    <property type="component" value="Unassembled WGS sequence"/>
</dbReference>
<dbReference type="InterPro" id="IPR036388">
    <property type="entry name" value="WH-like_DNA-bd_sf"/>
</dbReference>
<keyword evidence="3" id="KW-0539">Nucleus</keyword>
<dbReference type="SMART" id="SM00415">
    <property type="entry name" value="HSF"/>
    <property type="match status" value="1"/>
</dbReference>
<evidence type="ECO:0000259" key="6">
    <source>
        <dbReference type="SMART" id="SM00415"/>
    </source>
</evidence>
<dbReference type="GO" id="GO:0003700">
    <property type="term" value="F:DNA-binding transcription factor activity"/>
    <property type="evidence" value="ECO:0007669"/>
    <property type="project" value="InterPro"/>
</dbReference>
<dbReference type="AlphaFoldDB" id="A0A1E7FSE0"/>
<feature type="region of interest" description="Disordered" evidence="5">
    <location>
        <begin position="164"/>
        <end position="185"/>
    </location>
</feature>
<evidence type="ECO:0000256" key="1">
    <source>
        <dbReference type="ARBA" id="ARBA00004123"/>
    </source>
</evidence>
<gene>
    <name evidence="7" type="ORF">FRACYDRAFT_179987</name>
</gene>
<protein>
    <submittedName>
        <fullName evidence="7">Winged helix DNA-binding domain-containing protein</fullName>
    </submittedName>
</protein>
<evidence type="ECO:0000313" key="8">
    <source>
        <dbReference type="Proteomes" id="UP000095751"/>
    </source>
</evidence>
<evidence type="ECO:0000256" key="3">
    <source>
        <dbReference type="ARBA" id="ARBA00023242"/>
    </source>
</evidence>
<comment type="similarity">
    <text evidence="4">Belongs to the HSF family.</text>
</comment>
<dbReference type="EMBL" id="KV784354">
    <property type="protein sequence ID" value="OEU21027.1"/>
    <property type="molecule type" value="Genomic_DNA"/>
</dbReference>
<dbReference type="GO" id="GO:0043565">
    <property type="term" value="F:sequence-specific DNA binding"/>
    <property type="evidence" value="ECO:0007669"/>
    <property type="project" value="InterPro"/>
</dbReference>
<dbReference type="Gene3D" id="1.10.10.10">
    <property type="entry name" value="Winged helix-like DNA-binding domain superfamily/Winged helix DNA-binding domain"/>
    <property type="match status" value="1"/>
</dbReference>
<dbReference type="KEGG" id="fcy:FRACYDRAFT_179987"/>
<evidence type="ECO:0000256" key="4">
    <source>
        <dbReference type="RuleBase" id="RU004020"/>
    </source>
</evidence>
<evidence type="ECO:0000256" key="2">
    <source>
        <dbReference type="ARBA" id="ARBA00023125"/>
    </source>
</evidence>
<dbReference type="Pfam" id="PF00447">
    <property type="entry name" value="HSF_DNA-bind"/>
    <property type="match status" value="1"/>
</dbReference>
<dbReference type="OrthoDB" id="79033at2759"/>
<reference evidence="7 8" key="1">
    <citation type="submission" date="2016-09" db="EMBL/GenBank/DDBJ databases">
        <title>Extensive genetic diversity and differential bi-allelic expression allows diatom success in the polar Southern Ocean.</title>
        <authorList>
            <consortium name="DOE Joint Genome Institute"/>
            <person name="Mock T."/>
            <person name="Otillar R.P."/>
            <person name="Strauss J."/>
            <person name="Dupont C."/>
            <person name="Frickenhaus S."/>
            <person name="Maumus F."/>
            <person name="Mcmullan M."/>
            <person name="Sanges R."/>
            <person name="Schmutz J."/>
            <person name="Toseland A."/>
            <person name="Valas R."/>
            <person name="Veluchamy A."/>
            <person name="Ward B.J."/>
            <person name="Allen A."/>
            <person name="Barry K."/>
            <person name="Falciatore A."/>
            <person name="Ferrante M."/>
            <person name="Fortunato A.E."/>
            <person name="Gloeckner G."/>
            <person name="Gruber A."/>
            <person name="Hipkin R."/>
            <person name="Janech M."/>
            <person name="Kroth P."/>
            <person name="Leese F."/>
            <person name="Lindquist E."/>
            <person name="Lyon B.R."/>
            <person name="Martin J."/>
            <person name="Mayer C."/>
            <person name="Parker M."/>
            <person name="Quesneville H."/>
            <person name="Raymond J."/>
            <person name="Uhlig C."/>
            <person name="Valentin K.U."/>
            <person name="Worden A.Z."/>
            <person name="Armbrust E.V."/>
            <person name="Bowler C."/>
            <person name="Green B."/>
            <person name="Moulton V."/>
            <person name="Van Oosterhout C."/>
            <person name="Grigoriev I."/>
        </authorList>
    </citation>
    <scope>NUCLEOTIDE SEQUENCE [LARGE SCALE GENOMIC DNA]</scope>
    <source>
        <strain evidence="7 8">CCMP1102</strain>
    </source>
</reference>
<proteinExistence type="inferred from homology"/>
<comment type="subcellular location">
    <subcellularLocation>
        <location evidence="1">Nucleus</location>
    </subcellularLocation>
</comment>
<dbReference type="PANTHER" id="PTHR10015:SF206">
    <property type="entry name" value="HSF-TYPE DNA-BINDING DOMAIN-CONTAINING PROTEIN"/>
    <property type="match status" value="1"/>
</dbReference>
<sequence>MKAAAASVVTPGSELDTEQTLAALGNSMRKKSSPYIDTSGMADPPAYELSRRRTRGGVTEPFPEKLHRMLLEIEKDGDAPIISFFPHGRAFGIHNPDKFEEKLMPKYYKQSRLSSFQRQLNLYGFTRIISGPDSGGYYHELFLKGRPALCTHMRRVGIPKGVDRRKLKSSQNKKEPDFYSMRPSV</sequence>
<keyword evidence="8" id="KW-1185">Reference proteome</keyword>
<dbReference type="PANTHER" id="PTHR10015">
    <property type="entry name" value="HEAT SHOCK TRANSCRIPTION FACTOR"/>
    <property type="match status" value="1"/>
</dbReference>
<dbReference type="InterPro" id="IPR036390">
    <property type="entry name" value="WH_DNA-bd_sf"/>
</dbReference>
<feature type="region of interest" description="Disordered" evidence="5">
    <location>
        <begin position="27"/>
        <end position="46"/>
    </location>
</feature>
<evidence type="ECO:0000256" key="5">
    <source>
        <dbReference type="SAM" id="MobiDB-lite"/>
    </source>
</evidence>
<organism evidence="7 8">
    <name type="scientific">Fragilariopsis cylindrus CCMP1102</name>
    <dbReference type="NCBI Taxonomy" id="635003"/>
    <lineage>
        <taxon>Eukaryota</taxon>
        <taxon>Sar</taxon>
        <taxon>Stramenopiles</taxon>
        <taxon>Ochrophyta</taxon>
        <taxon>Bacillariophyta</taxon>
        <taxon>Bacillariophyceae</taxon>
        <taxon>Bacillariophycidae</taxon>
        <taxon>Bacillariales</taxon>
        <taxon>Bacillariaceae</taxon>
        <taxon>Fragilariopsis</taxon>
    </lineage>
</organism>
<dbReference type="GO" id="GO:0005634">
    <property type="term" value="C:nucleus"/>
    <property type="evidence" value="ECO:0007669"/>
    <property type="project" value="UniProtKB-SubCell"/>
</dbReference>
<feature type="domain" description="HSF-type DNA-binding" evidence="6">
    <location>
        <begin position="58"/>
        <end position="156"/>
    </location>
</feature>
<name>A0A1E7FSE0_9STRA</name>
<accession>A0A1E7FSE0</accession>